<evidence type="ECO:0000313" key="1">
    <source>
        <dbReference type="EMBL" id="APF41391.1"/>
    </source>
</evidence>
<protein>
    <submittedName>
        <fullName evidence="1">GNAT family acetyltransferase</fullName>
    </submittedName>
</protein>
<dbReference type="OrthoDB" id="275336at2"/>
<dbReference type="InterPro" id="IPR016181">
    <property type="entry name" value="Acyl_CoA_acyltransferase"/>
</dbReference>
<proteinExistence type="predicted"/>
<dbReference type="EMBL" id="CP018135">
    <property type="protein sequence ID" value="APF41391.1"/>
    <property type="molecule type" value="Genomic_DNA"/>
</dbReference>
<accession>A0A1L2ZQX2</accession>
<name>A0A1L2ZQX2_9MICC</name>
<keyword evidence="1" id="KW-0808">Transferase</keyword>
<dbReference type="AlphaFoldDB" id="A0A1L2ZQX2"/>
<reference evidence="1 2" key="1">
    <citation type="submission" date="2016-11" db="EMBL/GenBank/DDBJ databases">
        <title>Genome sequencing of Zhihengliuella aestuarii B18 antagonistic to Plasmodiophora brassicae.</title>
        <authorList>
            <person name="Luo Y."/>
        </authorList>
    </citation>
    <scope>NUCLEOTIDE SEQUENCE [LARGE SCALE GENOMIC DNA]</scope>
    <source>
        <strain evidence="1 2">B18</strain>
    </source>
</reference>
<dbReference type="KEGG" id="nae:BHE16_10760"/>
<dbReference type="Gene3D" id="3.40.630.30">
    <property type="match status" value="1"/>
</dbReference>
<gene>
    <name evidence="1" type="ORF">BHE16_10760</name>
</gene>
<dbReference type="Proteomes" id="UP000183530">
    <property type="component" value="Chromosome"/>
</dbReference>
<organism evidence="1 2">
    <name type="scientific">Neomicrococcus aestuarii</name>
    <dbReference type="NCBI Taxonomy" id="556325"/>
    <lineage>
        <taxon>Bacteria</taxon>
        <taxon>Bacillati</taxon>
        <taxon>Actinomycetota</taxon>
        <taxon>Actinomycetes</taxon>
        <taxon>Micrococcales</taxon>
        <taxon>Micrococcaceae</taxon>
        <taxon>Neomicrococcus</taxon>
    </lineage>
</organism>
<sequence>MVRISAATWRLTVSRVVIVVEVTTTYLEMRSPSALRPASRALPEHCEIALVPHISADFSKFLYRSVGSELYWADRLVLSREQWQALVSADGTETYVLSVNHAPAGYIELVSRVTGAADSPATSPTTEVEIMYFGLFPEATGQGLGGVLLTEGISQAWTMDSRWETLPPVSRVWVHTCSLDGPAAIPNYEARGLTVYRTETEDLDPQDGAAGLWPASS</sequence>
<dbReference type="GO" id="GO:0016740">
    <property type="term" value="F:transferase activity"/>
    <property type="evidence" value="ECO:0007669"/>
    <property type="project" value="UniProtKB-KW"/>
</dbReference>
<dbReference type="STRING" id="556325.BHE16_10760"/>
<evidence type="ECO:0000313" key="2">
    <source>
        <dbReference type="Proteomes" id="UP000183530"/>
    </source>
</evidence>
<keyword evidence="2" id="KW-1185">Reference proteome</keyword>
<dbReference type="SUPFAM" id="SSF55729">
    <property type="entry name" value="Acyl-CoA N-acyltransferases (Nat)"/>
    <property type="match status" value="1"/>
</dbReference>
<dbReference type="CDD" id="cd04301">
    <property type="entry name" value="NAT_SF"/>
    <property type="match status" value="1"/>
</dbReference>